<dbReference type="SUPFAM" id="SSF54690">
    <property type="entry name" value="Molybdopterin synthase subunit MoaE"/>
    <property type="match status" value="1"/>
</dbReference>
<dbReference type="InterPro" id="IPR003448">
    <property type="entry name" value="Mopterin_biosynth_MoaE"/>
</dbReference>
<evidence type="ECO:0000256" key="13">
    <source>
        <dbReference type="ARBA" id="ARBA00080739"/>
    </source>
</evidence>
<gene>
    <name evidence="14" type="ORF">Ga0074812_12293</name>
</gene>
<evidence type="ECO:0000256" key="12">
    <source>
        <dbReference type="ARBA" id="ARBA00080680"/>
    </source>
</evidence>
<dbReference type="EMBL" id="FAOZ01000022">
    <property type="protein sequence ID" value="CUU58849.1"/>
    <property type="molecule type" value="Genomic_DNA"/>
</dbReference>
<dbReference type="Pfam" id="PF02391">
    <property type="entry name" value="MoaE"/>
    <property type="match status" value="1"/>
</dbReference>
<dbReference type="InterPro" id="IPR036563">
    <property type="entry name" value="MoaE_sf"/>
</dbReference>
<dbReference type="Gene3D" id="3.90.1170.40">
    <property type="entry name" value="Molybdopterin biosynthesis MoaE subunit"/>
    <property type="match status" value="1"/>
</dbReference>
<dbReference type="Proteomes" id="UP000198802">
    <property type="component" value="Unassembled WGS sequence"/>
</dbReference>
<comment type="pathway">
    <text evidence="1">Cofactor biosynthesis; molybdopterin biosynthesis.</text>
</comment>
<evidence type="ECO:0000256" key="2">
    <source>
        <dbReference type="ARBA" id="ARBA00005426"/>
    </source>
</evidence>
<keyword evidence="15" id="KW-1185">Reference proteome</keyword>
<evidence type="ECO:0000256" key="3">
    <source>
        <dbReference type="ARBA" id="ARBA00011950"/>
    </source>
</evidence>
<evidence type="ECO:0000256" key="6">
    <source>
        <dbReference type="ARBA" id="ARBA00025448"/>
    </source>
</evidence>
<evidence type="ECO:0000256" key="5">
    <source>
        <dbReference type="ARBA" id="ARBA00023150"/>
    </source>
</evidence>
<evidence type="ECO:0000256" key="8">
    <source>
        <dbReference type="ARBA" id="ARBA00049878"/>
    </source>
</evidence>
<keyword evidence="4" id="KW-0808">Transferase</keyword>
<dbReference type="CDD" id="cd00756">
    <property type="entry name" value="MoaE"/>
    <property type="match status" value="1"/>
</dbReference>
<sequence length="132" mass="13988">MRENPLSVDECLAAVRLPEVGGIGLFIGTVRDHDHGRSVGDLEYSAHPTAARELARVAAEVGADLGVRAIAVLHRTGRLEIGDIAVVVAAGAAHRAEALSACRRLIDDVKEQVPIWKRQGFADGSSEWVGAC</sequence>
<name>A0A0S4QTC5_9ACTN</name>
<evidence type="ECO:0000256" key="9">
    <source>
        <dbReference type="ARBA" id="ARBA00072424"/>
    </source>
</evidence>
<dbReference type="EC" id="2.8.1.12" evidence="3"/>
<evidence type="ECO:0000256" key="7">
    <source>
        <dbReference type="ARBA" id="ARBA00026066"/>
    </source>
</evidence>
<organism evidence="14 15">
    <name type="scientific">Parafrankia irregularis</name>
    <dbReference type="NCBI Taxonomy" id="795642"/>
    <lineage>
        <taxon>Bacteria</taxon>
        <taxon>Bacillati</taxon>
        <taxon>Actinomycetota</taxon>
        <taxon>Actinomycetes</taxon>
        <taxon>Frankiales</taxon>
        <taxon>Frankiaceae</taxon>
        <taxon>Parafrankia</taxon>
    </lineage>
</organism>
<evidence type="ECO:0000313" key="15">
    <source>
        <dbReference type="Proteomes" id="UP000198802"/>
    </source>
</evidence>
<dbReference type="PANTHER" id="PTHR23404">
    <property type="entry name" value="MOLYBDOPTERIN SYNTHASE RELATED"/>
    <property type="match status" value="1"/>
</dbReference>
<proteinExistence type="inferred from homology"/>
<comment type="similarity">
    <text evidence="2">Belongs to the MoaE family.</text>
</comment>
<evidence type="ECO:0000256" key="11">
    <source>
        <dbReference type="ARBA" id="ARBA00078352"/>
    </source>
</evidence>
<accession>A0A0S4QTC5</accession>
<evidence type="ECO:0000256" key="4">
    <source>
        <dbReference type="ARBA" id="ARBA00022679"/>
    </source>
</evidence>
<comment type="function">
    <text evidence="6">Converts molybdopterin precursor Z into molybdopterin. This requires the incorporation of two sulfur atoms into precursor Z to generate a dithiolene group. The sulfur is provided by MoaD.</text>
</comment>
<dbReference type="GO" id="GO:0006777">
    <property type="term" value="P:Mo-molybdopterin cofactor biosynthetic process"/>
    <property type="evidence" value="ECO:0007669"/>
    <property type="project" value="UniProtKB-KW"/>
</dbReference>
<evidence type="ECO:0000256" key="10">
    <source>
        <dbReference type="ARBA" id="ARBA00076955"/>
    </source>
</evidence>
<reference evidence="15" key="1">
    <citation type="submission" date="2015-11" db="EMBL/GenBank/DDBJ databases">
        <authorList>
            <person name="Varghese N."/>
        </authorList>
    </citation>
    <scope>NUCLEOTIDE SEQUENCE [LARGE SCALE GENOMIC DNA]</scope>
    <source>
        <strain evidence="15">DSM 45899</strain>
    </source>
</reference>
<protein>
    <recommendedName>
        <fullName evidence="9">Molybdopterin synthase catalytic subunit 1</fullName>
        <ecNumber evidence="3">2.8.1.12</ecNumber>
    </recommendedName>
    <alternativeName>
        <fullName evidence="13">MPT synthase subunit 2 1</fullName>
    </alternativeName>
    <alternativeName>
        <fullName evidence="10">Molybdenum cofactor biosynthesis protein E 1</fullName>
    </alternativeName>
    <alternativeName>
        <fullName evidence="11">Molybdopterin-converting factor large subunit 1</fullName>
    </alternativeName>
    <alternativeName>
        <fullName evidence="12">Molybdopterin-converting factor subunit 2 1</fullName>
    </alternativeName>
</protein>
<comment type="subunit">
    <text evidence="7">Heterotetramer of 2 MoaD subunits and 2 MoaE subunits. Also stable as homodimer. The enzyme changes between these two forms during catalysis.</text>
</comment>
<comment type="catalytic activity">
    <reaction evidence="8">
        <text>2 [molybdopterin-synthase sulfur-carrier protein]-C-terminal-Gly-aminoethanethioate + cyclic pyranopterin phosphate + H2O = molybdopterin + 2 [molybdopterin-synthase sulfur-carrier protein]-C-terminal Gly-Gly + 2 H(+)</text>
        <dbReference type="Rhea" id="RHEA:26333"/>
        <dbReference type="Rhea" id="RHEA-COMP:12202"/>
        <dbReference type="Rhea" id="RHEA-COMP:19907"/>
        <dbReference type="ChEBI" id="CHEBI:15377"/>
        <dbReference type="ChEBI" id="CHEBI:15378"/>
        <dbReference type="ChEBI" id="CHEBI:58698"/>
        <dbReference type="ChEBI" id="CHEBI:59648"/>
        <dbReference type="ChEBI" id="CHEBI:90778"/>
        <dbReference type="ChEBI" id="CHEBI:232372"/>
        <dbReference type="EC" id="2.8.1.12"/>
    </reaction>
</comment>
<dbReference type="GO" id="GO:0030366">
    <property type="term" value="F:molybdopterin synthase activity"/>
    <property type="evidence" value="ECO:0007669"/>
    <property type="project" value="UniProtKB-EC"/>
</dbReference>
<keyword evidence="5" id="KW-0501">Molybdenum cofactor biosynthesis</keyword>
<dbReference type="FunFam" id="3.90.1170.40:FF:000004">
    <property type="entry name" value="Molybdopterin biosynthesis protein MoeE"/>
    <property type="match status" value="1"/>
</dbReference>
<dbReference type="AlphaFoldDB" id="A0A0S4QTC5"/>
<evidence type="ECO:0000313" key="14">
    <source>
        <dbReference type="EMBL" id="CUU58849.1"/>
    </source>
</evidence>
<evidence type="ECO:0000256" key="1">
    <source>
        <dbReference type="ARBA" id="ARBA00005046"/>
    </source>
</evidence>